<evidence type="ECO:0000259" key="10">
    <source>
        <dbReference type="Pfam" id="PF02771"/>
    </source>
</evidence>
<sequence>MSGVLSREQCQLRDSIEKFVDTELIPNEREPMSPDVEKRIHAGLHRLGIWALGVPEHAGGAGGSQLDRIVMIEQLSRSLLGPDLIGRMGEPLSVLYAANPDQQLRYLHPVVRGEKLGAFALTEATGGTDPVGNMATTAVRNGSGWTVSGRKCFVSLGDIADYVVVFARTDRSAGVKGITAFIVDADTPGFSVVRRIPTMGSMAPAEIDLRDCFVPDGNRLGEPGQGFMLAQQLLGTARLEIGARAAGACERLIDLAIDQVNNRESFGATLATQQGVQWILADCALDLEIVRNLTYSAASREGDAVAAQRMRHSITKVVASEAVCRIADRVLQLFGGWGYSTDLPVERFYREARLWRIVEGPNEIHRSLIGRLLAQNGARVLRP</sequence>
<dbReference type="InterPro" id="IPR006091">
    <property type="entry name" value="Acyl-CoA_Oxase/DH_mid-dom"/>
</dbReference>
<dbReference type="GO" id="GO:0050660">
    <property type="term" value="F:flavin adenine dinucleotide binding"/>
    <property type="evidence" value="ECO:0007669"/>
    <property type="project" value="InterPro"/>
</dbReference>
<reference evidence="11 12" key="1">
    <citation type="journal article" date="2019" name="Emerg. Microbes Infect.">
        <title>Comprehensive subspecies identification of 175 nontuberculous mycobacteria species based on 7547 genomic profiles.</title>
        <authorList>
            <person name="Matsumoto Y."/>
            <person name="Kinjo T."/>
            <person name="Motooka D."/>
            <person name="Nabeya D."/>
            <person name="Jung N."/>
            <person name="Uechi K."/>
            <person name="Horii T."/>
            <person name="Iida T."/>
            <person name="Fujita J."/>
            <person name="Nakamura S."/>
        </authorList>
    </citation>
    <scope>NUCLEOTIDE SEQUENCE [LARGE SCALE GENOMIC DNA]</scope>
    <source>
        <strain evidence="11 12">JCM 12143</strain>
    </source>
</reference>
<keyword evidence="4 7" id="KW-0285">Flavoprotein</keyword>
<name>A0AAD1HUG1_9MYCO</name>
<dbReference type="Gene3D" id="1.10.540.10">
    <property type="entry name" value="Acyl-CoA dehydrogenase/oxidase, N-terminal domain"/>
    <property type="match status" value="1"/>
</dbReference>
<keyword evidence="6 7" id="KW-0560">Oxidoreductase</keyword>
<dbReference type="InterPro" id="IPR050741">
    <property type="entry name" value="Acyl-CoA_dehydrogenase"/>
</dbReference>
<dbReference type="InterPro" id="IPR046373">
    <property type="entry name" value="Acyl-CoA_Oxase/DH_mid-dom_sf"/>
</dbReference>
<comment type="cofactor">
    <cofactor evidence="1 7">
        <name>FAD</name>
        <dbReference type="ChEBI" id="CHEBI:57692"/>
    </cofactor>
</comment>
<dbReference type="Pfam" id="PF00441">
    <property type="entry name" value="Acyl-CoA_dh_1"/>
    <property type="match status" value="1"/>
</dbReference>
<keyword evidence="12" id="KW-1185">Reference proteome</keyword>
<organism evidence="11 12">
    <name type="scientific">Mycolicibacter terrae</name>
    <dbReference type="NCBI Taxonomy" id="1788"/>
    <lineage>
        <taxon>Bacteria</taxon>
        <taxon>Bacillati</taxon>
        <taxon>Actinomycetota</taxon>
        <taxon>Actinomycetes</taxon>
        <taxon>Mycobacteriales</taxon>
        <taxon>Mycobacteriaceae</taxon>
        <taxon>Mycolicibacter</taxon>
    </lineage>
</organism>
<dbReference type="SUPFAM" id="SSF47203">
    <property type="entry name" value="Acyl-CoA dehydrogenase C-terminal domain-like"/>
    <property type="match status" value="1"/>
</dbReference>
<dbReference type="Gene3D" id="1.20.140.10">
    <property type="entry name" value="Butyryl-CoA Dehydrogenase, subunit A, domain 3"/>
    <property type="match status" value="1"/>
</dbReference>
<feature type="domain" description="Acyl-CoA dehydrogenase/oxidase C-terminal" evidence="8">
    <location>
        <begin position="224"/>
        <end position="371"/>
    </location>
</feature>
<accession>A0AAD1HUG1</accession>
<dbReference type="InterPro" id="IPR009075">
    <property type="entry name" value="AcylCo_DH/oxidase_C"/>
</dbReference>
<dbReference type="AlphaFoldDB" id="A0AAD1HUG1"/>
<dbReference type="InterPro" id="IPR009100">
    <property type="entry name" value="AcylCoA_DH/oxidase_NM_dom_sf"/>
</dbReference>
<dbReference type="PANTHER" id="PTHR48083:SF2">
    <property type="entry name" value="MEDIUM-CHAIN SPECIFIC ACYL-COA DEHYDROGENASE, MITOCHONDRIAL"/>
    <property type="match status" value="1"/>
</dbReference>
<evidence type="ECO:0000256" key="5">
    <source>
        <dbReference type="ARBA" id="ARBA00022827"/>
    </source>
</evidence>
<dbReference type="Pfam" id="PF02770">
    <property type="entry name" value="Acyl-CoA_dh_M"/>
    <property type="match status" value="1"/>
</dbReference>
<dbReference type="RefSeq" id="WP_085261488.1">
    <property type="nucleotide sequence ID" value="NZ_LQPX01000034.1"/>
</dbReference>
<feature type="domain" description="Acyl-CoA dehydrogenase/oxidase N-terminal" evidence="10">
    <location>
        <begin position="7"/>
        <end position="114"/>
    </location>
</feature>
<feature type="domain" description="Acyl-CoA oxidase/dehydrogenase middle" evidence="9">
    <location>
        <begin position="118"/>
        <end position="202"/>
    </location>
</feature>
<dbReference type="SUPFAM" id="SSF56645">
    <property type="entry name" value="Acyl-CoA dehydrogenase NM domain-like"/>
    <property type="match status" value="1"/>
</dbReference>
<evidence type="ECO:0000256" key="6">
    <source>
        <dbReference type="ARBA" id="ARBA00023002"/>
    </source>
</evidence>
<dbReference type="InterPro" id="IPR006089">
    <property type="entry name" value="Acyl-CoA_DH_CS"/>
</dbReference>
<evidence type="ECO:0000256" key="7">
    <source>
        <dbReference type="RuleBase" id="RU362125"/>
    </source>
</evidence>
<dbReference type="InterPro" id="IPR037069">
    <property type="entry name" value="AcylCoA_DH/ox_N_sf"/>
</dbReference>
<gene>
    <name evidence="11" type="primary">acd_1</name>
    <name evidence="11" type="ORF">MTER_03550</name>
</gene>
<dbReference type="GO" id="GO:0070991">
    <property type="term" value="F:medium-chain fatty acyl-CoA dehydrogenase activity"/>
    <property type="evidence" value="ECO:0007669"/>
    <property type="project" value="TreeGrafter"/>
</dbReference>
<evidence type="ECO:0000259" key="9">
    <source>
        <dbReference type="Pfam" id="PF02770"/>
    </source>
</evidence>
<dbReference type="Pfam" id="PF02771">
    <property type="entry name" value="Acyl-CoA_dh_N"/>
    <property type="match status" value="1"/>
</dbReference>
<dbReference type="InterPro" id="IPR013786">
    <property type="entry name" value="AcylCoA_DH/ox_N"/>
</dbReference>
<dbReference type="Gene3D" id="2.40.110.10">
    <property type="entry name" value="Butyryl-CoA Dehydrogenase, subunit A, domain 2"/>
    <property type="match status" value="1"/>
</dbReference>
<evidence type="ECO:0000256" key="1">
    <source>
        <dbReference type="ARBA" id="ARBA00001974"/>
    </source>
</evidence>
<dbReference type="GO" id="GO:0005737">
    <property type="term" value="C:cytoplasm"/>
    <property type="evidence" value="ECO:0007669"/>
    <property type="project" value="TreeGrafter"/>
</dbReference>
<evidence type="ECO:0000256" key="4">
    <source>
        <dbReference type="ARBA" id="ARBA00022630"/>
    </source>
</evidence>
<dbReference type="Proteomes" id="UP000467636">
    <property type="component" value="Chromosome"/>
</dbReference>
<evidence type="ECO:0000259" key="8">
    <source>
        <dbReference type="Pfam" id="PF00441"/>
    </source>
</evidence>
<protein>
    <recommendedName>
        <fullName evidence="3">Medium-chain specific acyl-CoA dehydrogenase, mitochondrial</fullName>
    </recommendedName>
</protein>
<evidence type="ECO:0000256" key="3">
    <source>
        <dbReference type="ARBA" id="ARBA00019125"/>
    </source>
</evidence>
<proteinExistence type="inferred from homology"/>
<dbReference type="GO" id="GO:0051793">
    <property type="term" value="P:medium-chain fatty acid catabolic process"/>
    <property type="evidence" value="ECO:0007669"/>
    <property type="project" value="TreeGrafter"/>
</dbReference>
<dbReference type="InterPro" id="IPR036250">
    <property type="entry name" value="AcylCo_DH-like_C"/>
</dbReference>
<comment type="similarity">
    <text evidence="2 7">Belongs to the acyl-CoA dehydrogenase family.</text>
</comment>
<dbReference type="PROSITE" id="PS00072">
    <property type="entry name" value="ACYL_COA_DH_1"/>
    <property type="match status" value="1"/>
</dbReference>
<evidence type="ECO:0000313" key="11">
    <source>
        <dbReference type="EMBL" id="BBX20944.1"/>
    </source>
</evidence>
<dbReference type="PANTHER" id="PTHR48083">
    <property type="entry name" value="MEDIUM-CHAIN SPECIFIC ACYL-COA DEHYDROGENASE, MITOCHONDRIAL-RELATED"/>
    <property type="match status" value="1"/>
</dbReference>
<evidence type="ECO:0000256" key="2">
    <source>
        <dbReference type="ARBA" id="ARBA00009347"/>
    </source>
</evidence>
<dbReference type="PROSITE" id="PS00073">
    <property type="entry name" value="ACYL_COA_DH_2"/>
    <property type="match status" value="1"/>
</dbReference>
<evidence type="ECO:0000313" key="12">
    <source>
        <dbReference type="Proteomes" id="UP000467636"/>
    </source>
</evidence>
<keyword evidence="5 7" id="KW-0274">FAD</keyword>
<dbReference type="EMBL" id="AP022564">
    <property type="protein sequence ID" value="BBX20944.1"/>
    <property type="molecule type" value="Genomic_DNA"/>
</dbReference>